<evidence type="ECO:0000313" key="2">
    <source>
        <dbReference type="EMBL" id="KAL0955848.1"/>
    </source>
</evidence>
<reference evidence="3" key="1">
    <citation type="submission" date="2024-06" db="EMBL/GenBank/DDBJ databases">
        <title>Multi-omics analyses provide insights into the biosynthesis of the anticancer antibiotic pleurotin in Hohenbuehelia grisea.</title>
        <authorList>
            <person name="Weaver J.A."/>
            <person name="Alberti F."/>
        </authorList>
    </citation>
    <scope>NUCLEOTIDE SEQUENCE [LARGE SCALE GENOMIC DNA]</scope>
    <source>
        <strain evidence="3">T-177</strain>
    </source>
</reference>
<comment type="caution">
    <text evidence="2">The sequence shown here is derived from an EMBL/GenBank/DDBJ whole genome shotgun (WGS) entry which is preliminary data.</text>
</comment>
<dbReference type="CDD" id="cd00866">
    <property type="entry name" value="PEBP_euk"/>
    <property type="match status" value="1"/>
</dbReference>
<name>A0ABR3JJA7_9AGAR</name>
<dbReference type="InterPro" id="IPR036610">
    <property type="entry name" value="PEBP-like_sf"/>
</dbReference>
<protein>
    <recommendedName>
        <fullName evidence="4">PEBP-like protein</fullName>
    </recommendedName>
</protein>
<dbReference type="SUPFAM" id="SSF49777">
    <property type="entry name" value="PEBP-like"/>
    <property type="match status" value="1"/>
</dbReference>
<organism evidence="2 3">
    <name type="scientific">Hohenbuehelia grisea</name>
    <dbReference type="NCBI Taxonomy" id="104357"/>
    <lineage>
        <taxon>Eukaryota</taxon>
        <taxon>Fungi</taxon>
        <taxon>Dikarya</taxon>
        <taxon>Basidiomycota</taxon>
        <taxon>Agaricomycotina</taxon>
        <taxon>Agaricomycetes</taxon>
        <taxon>Agaricomycetidae</taxon>
        <taxon>Agaricales</taxon>
        <taxon>Pleurotineae</taxon>
        <taxon>Pleurotaceae</taxon>
        <taxon>Hohenbuehelia</taxon>
    </lineage>
</organism>
<dbReference type="PANTHER" id="PTHR11362">
    <property type="entry name" value="PHOSPHATIDYLETHANOLAMINE-BINDING PROTEIN"/>
    <property type="match status" value="1"/>
</dbReference>
<sequence>MNSCTSIASRCFFRTGIFVVRKSGFKNVSPRALRGNIYFSTFKAIGFEFQTMHIASLSVLLFCSFALAQSSNATTNARDAFRRAQIVPEIIPSFSPIATLGVVFTVNSTKEQINVQPGMNLSVAQTALKPQFYLNTTSSSLLNDTFVLVMIDPDAPSPQNHTFSNVRHMLGGSFRVNGTTSAITNGTLLTNTTATITDFLAPGPLPGSDPHRYTILLYRQPSAFESNAAKLVNSTTTPLNWNLTAFASAVHLGNPVAGNFFFTKADDSANGTASGSQPSSTAPSGGSNGAFAAGVGWVQVFVTVAGLPYFWV</sequence>
<dbReference type="InterPro" id="IPR001858">
    <property type="entry name" value="Phosphatidylethanolamine-bd_CS"/>
</dbReference>
<evidence type="ECO:0008006" key="4">
    <source>
        <dbReference type="Google" id="ProtNLM"/>
    </source>
</evidence>
<dbReference type="PROSITE" id="PS01220">
    <property type="entry name" value="PBP"/>
    <property type="match status" value="1"/>
</dbReference>
<evidence type="ECO:0000256" key="1">
    <source>
        <dbReference type="ARBA" id="ARBA00007091"/>
    </source>
</evidence>
<gene>
    <name evidence="2" type="ORF">HGRIS_002050</name>
</gene>
<dbReference type="Proteomes" id="UP001556367">
    <property type="component" value="Unassembled WGS sequence"/>
</dbReference>
<keyword evidence="3" id="KW-1185">Reference proteome</keyword>
<comment type="similarity">
    <text evidence="1">Belongs to the phosphatidylethanolamine-binding protein family.</text>
</comment>
<dbReference type="Gene3D" id="3.90.280.10">
    <property type="entry name" value="PEBP-like"/>
    <property type="match status" value="1"/>
</dbReference>
<proteinExistence type="inferred from homology"/>
<evidence type="ECO:0000313" key="3">
    <source>
        <dbReference type="Proteomes" id="UP001556367"/>
    </source>
</evidence>
<dbReference type="InterPro" id="IPR035810">
    <property type="entry name" value="PEBP_euk"/>
</dbReference>
<dbReference type="Pfam" id="PF01161">
    <property type="entry name" value="PBP"/>
    <property type="match status" value="1"/>
</dbReference>
<accession>A0ABR3JJA7</accession>
<dbReference type="InterPro" id="IPR008914">
    <property type="entry name" value="PEBP"/>
</dbReference>
<dbReference type="EMBL" id="JASNQZ010000006">
    <property type="protein sequence ID" value="KAL0955848.1"/>
    <property type="molecule type" value="Genomic_DNA"/>
</dbReference>
<dbReference type="PANTHER" id="PTHR11362:SF148">
    <property type="entry name" value="CARBOXYPEPTIDASE Y INHIBITOR"/>
    <property type="match status" value="1"/>
</dbReference>